<dbReference type="Proteomes" id="UP000249377">
    <property type="component" value="Unassembled WGS sequence"/>
</dbReference>
<sequence length="163" mass="17787">MKKIMAVMLSLLACTVLFTGCSTFPESNEEQSLKVYSFSGENEYISVSNGVIILDGKDEICYGGDLKVMSDDFADITAYSTTIYINGSEKEILLSNGVDDQTGGKIDVSGNVGEISCDFLRDGDADKLADNLWFKLKTTNLNGEENTYQVQLETTEITKAADN</sequence>
<accession>A0A328UEN8</accession>
<evidence type="ECO:0008006" key="4">
    <source>
        <dbReference type="Google" id="ProtNLM"/>
    </source>
</evidence>
<organism evidence="2 3">
    <name type="scientific">Hydrogeniiclostridium mannosilyticum</name>
    <dbReference type="NCBI Taxonomy" id="2764322"/>
    <lineage>
        <taxon>Bacteria</taxon>
        <taxon>Bacillati</taxon>
        <taxon>Bacillota</taxon>
        <taxon>Clostridia</taxon>
        <taxon>Eubacteriales</taxon>
        <taxon>Acutalibacteraceae</taxon>
        <taxon>Hydrogeniiclostridium</taxon>
    </lineage>
</organism>
<dbReference type="RefSeq" id="WP_112331292.1">
    <property type="nucleotide sequence ID" value="NZ_QLYR01000001.1"/>
</dbReference>
<comment type="caution">
    <text evidence="2">The sequence shown here is derived from an EMBL/GenBank/DDBJ whole genome shotgun (WGS) entry which is preliminary data.</text>
</comment>
<reference evidence="2 3" key="1">
    <citation type="submission" date="2018-06" db="EMBL/GenBank/DDBJ databases">
        <title>Noncontiguous genome sequence of Ruminococcaceae bacterium ASD2818.</title>
        <authorList>
            <person name="Chaplin A.V."/>
            <person name="Sokolova S.R."/>
            <person name="Kochetkova T.O."/>
            <person name="Goltsov A.Y."/>
            <person name="Trofimov D.Y."/>
            <person name="Efimov B.A."/>
        </authorList>
    </citation>
    <scope>NUCLEOTIDE SEQUENCE [LARGE SCALE GENOMIC DNA]</scope>
    <source>
        <strain evidence="2 3">ASD2818</strain>
    </source>
</reference>
<keyword evidence="1" id="KW-0732">Signal</keyword>
<proteinExistence type="predicted"/>
<dbReference type="PROSITE" id="PS51257">
    <property type="entry name" value="PROKAR_LIPOPROTEIN"/>
    <property type="match status" value="1"/>
</dbReference>
<dbReference type="AlphaFoldDB" id="A0A328UEN8"/>
<evidence type="ECO:0000256" key="1">
    <source>
        <dbReference type="SAM" id="SignalP"/>
    </source>
</evidence>
<keyword evidence="3" id="KW-1185">Reference proteome</keyword>
<evidence type="ECO:0000313" key="2">
    <source>
        <dbReference type="EMBL" id="RAQ30096.1"/>
    </source>
</evidence>
<evidence type="ECO:0000313" key="3">
    <source>
        <dbReference type="Proteomes" id="UP000249377"/>
    </source>
</evidence>
<protein>
    <recommendedName>
        <fullName evidence="4">Lipoprotein</fullName>
    </recommendedName>
</protein>
<dbReference type="EMBL" id="QLYR01000001">
    <property type="protein sequence ID" value="RAQ30096.1"/>
    <property type="molecule type" value="Genomic_DNA"/>
</dbReference>
<feature type="chain" id="PRO_5038794945" description="Lipoprotein" evidence="1">
    <location>
        <begin position="20"/>
        <end position="163"/>
    </location>
</feature>
<feature type="signal peptide" evidence="1">
    <location>
        <begin position="1"/>
        <end position="19"/>
    </location>
</feature>
<name>A0A328UEN8_9FIRM</name>
<gene>
    <name evidence="2" type="ORF">DPQ25_00885</name>
</gene>